<feature type="binding site" evidence="11">
    <location>
        <begin position="146"/>
        <end position="148"/>
    </location>
    <ligand>
        <name>substrate</name>
    </ligand>
</feature>
<dbReference type="EC" id="2.3.1.181" evidence="11"/>
<dbReference type="KEGG" id="dbr:Deba_2982"/>
<dbReference type="SFLD" id="SFLDG01058">
    <property type="entry name" value="lipoyl_synthase_like"/>
    <property type="match status" value="1"/>
</dbReference>
<dbReference type="eggNOG" id="COG0321">
    <property type="taxonomic scope" value="Bacteria"/>
</dbReference>
<dbReference type="AlphaFoldDB" id="E1QKX6"/>
<evidence type="ECO:0000256" key="9">
    <source>
        <dbReference type="ARBA" id="ARBA00024732"/>
    </source>
</evidence>
<evidence type="ECO:0000256" key="6">
    <source>
        <dbReference type="ARBA" id="ARBA00023004"/>
    </source>
</evidence>
<comment type="catalytic activity">
    <reaction evidence="11">
        <text>octanoyl-[ACP] + L-lysyl-[protein] = N(6)-octanoyl-L-lysyl-[protein] + holo-[ACP] + H(+)</text>
        <dbReference type="Rhea" id="RHEA:17665"/>
        <dbReference type="Rhea" id="RHEA-COMP:9636"/>
        <dbReference type="Rhea" id="RHEA-COMP:9685"/>
        <dbReference type="Rhea" id="RHEA-COMP:9752"/>
        <dbReference type="Rhea" id="RHEA-COMP:9928"/>
        <dbReference type="ChEBI" id="CHEBI:15378"/>
        <dbReference type="ChEBI" id="CHEBI:29969"/>
        <dbReference type="ChEBI" id="CHEBI:64479"/>
        <dbReference type="ChEBI" id="CHEBI:78463"/>
        <dbReference type="ChEBI" id="CHEBI:78809"/>
        <dbReference type="EC" id="2.3.1.181"/>
    </reaction>
</comment>
<keyword evidence="16" id="KW-1185">Reference proteome</keyword>
<dbReference type="GO" id="GO:0005737">
    <property type="term" value="C:cytoplasm"/>
    <property type="evidence" value="ECO:0007669"/>
    <property type="project" value="UniProtKB-SubCell"/>
</dbReference>
<dbReference type="RefSeq" id="WP_013259772.1">
    <property type="nucleotide sequence ID" value="NC_014365.1"/>
</dbReference>
<protein>
    <recommendedName>
        <fullName evidence="11 12">Multifunctional fusion protein</fullName>
    </recommendedName>
    <domain>
        <recommendedName>
            <fullName evidence="12">Lipoyl synthase</fullName>
            <ecNumber evidence="12">2.8.1.8</ecNumber>
        </recommendedName>
        <alternativeName>
            <fullName evidence="12">Lip-syn</fullName>
        </alternativeName>
        <alternativeName>
            <fullName evidence="12">Lipoate synthase</fullName>
        </alternativeName>
        <alternativeName>
            <fullName evidence="12">Lipoic acid synthase</fullName>
        </alternativeName>
        <alternativeName>
            <fullName evidence="12">Sulfur insertion protein LipA</fullName>
            <shortName evidence="12">LS</shortName>
        </alternativeName>
    </domain>
    <domain>
        <recommendedName>
            <fullName evidence="11">Octanoyltransferase</fullName>
            <ecNumber evidence="11">2.3.1.181</ecNumber>
        </recommendedName>
        <alternativeName>
            <fullName evidence="11">Lipoate-protein ligase B</fullName>
        </alternativeName>
        <alternativeName>
            <fullName evidence="11">Lipoyl/octanoyl transferase</fullName>
        </alternativeName>
        <alternativeName>
            <fullName evidence="11">Octanoyl-[acyl-carrier-protein]-protein N-octanoyltransferase</fullName>
        </alternativeName>
    </domain>
</protein>
<feature type="site" description="Lowers pKa of active site Cys" evidence="11">
    <location>
        <position position="143"/>
    </location>
</feature>
<organism evidence="15 16">
    <name type="scientific">Desulfarculus baarsii (strain ATCC 33931 / DSM 2075 / LMG 7858 / VKM B-1802 / 2st14)</name>
    <dbReference type="NCBI Taxonomy" id="644282"/>
    <lineage>
        <taxon>Bacteria</taxon>
        <taxon>Pseudomonadati</taxon>
        <taxon>Thermodesulfobacteriota</taxon>
        <taxon>Desulfarculia</taxon>
        <taxon>Desulfarculales</taxon>
        <taxon>Desulfarculaceae</taxon>
        <taxon>Desulfarculus</taxon>
    </lineage>
</organism>
<keyword evidence="7 12" id="KW-0411">Iron-sulfur</keyword>
<comment type="similarity">
    <text evidence="11">Belongs to the LipB family.</text>
</comment>
<dbReference type="SUPFAM" id="SSF102114">
    <property type="entry name" value="Radical SAM enzymes"/>
    <property type="match status" value="1"/>
</dbReference>
<dbReference type="InterPro" id="IPR007197">
    <property type="entry name" value="rSAM"/>
</dbReference>
<dbReference type="OrthoDB" id="9787898at2"/>
<evidence type="ECO:0000256" key="8">
    <source>
        <dbReference type="ARBA" id="ARBA00023315"/>
    </source>
</evidence>
<dbReference type="Gene3D" id="3.20.20.70">
    <property type="entry name" value="Aldolase class I"/>
    <property type="match status" value="1"/>
</dbReference>
<dbReference type="InterPro" id="IPR000544">
    <property type="entry name" value="Octanoyltransferase"/>
</dbReference>
<dbReference type="Pfam" id="PF04055">
    <property type="entry name" value="Radical_SAM"/>
    <property type="match status" value="1"/>
</dbReference>
<dbReference type="PANTHER" id="PTHR10949">
    <property type="entry name" value="LIPOYL SYNTHASE"/>
    <property type="match status" value="1"/>
</dbReference>
<keyword evidence="3 11" id="KW-0808">Transferase</keyword>
<feature type="binding site" evidence="12">
    <location>
        <position position="265"/>
    </location>
    <ligand>
        <name>[4Fe-4S] cluster</name>
        <dbReference type="ChEBI" id="CHEBI:49883"/>
        <label>1</label>
    </ligand>
</feature>
<dbReference type="GO" id="GO:0033819">
    <property type="term" value="F:lipoyl(octanoyl) transferase activity"/>
    <property type="evidence" value="ECO:0007669"/>
    <property type="project" value="UniProtKB-EC"/>
</dbReference>
<dbReference type="SUPFAM" id="SSF55681">
    <property type="entry name" value="Class II aaRS and biotin synthetases"/>
    <property type="match status" value="1"/>
</dbReference>
<dbReference type="SMART" id="SM00729">
    <property type="entry name" value="Elp3"/>
    <property type="match status" value="1"/>
</dbReference>
<keyword evidence="8 11" id="KW-0012">Acyltransferase</keyword>
<evidence type="ECO:0000256" key="4">
    <source>
        <dbReference type="ARBA" id="ARBA00022691"/>
    </source>
</evidence>
<feature type="domain" description="BPL/LPL catalytic" evidence="13">
    <location>
        <begin position="36"/>
        <end position="216"/>
    </location>
</feature>
<dbReference type="STRING" id="644282.Deba_2982"/>
<feature type="binding site" evidence="11">
    <location>
        <begin position="81"/>
        <end position="88"/>
    </location>
    <ligand>
        <name>substrate</name>
    </ligand>
</feature>
<keyword evidence="11" id="KW-0963">Cytoplasm</keyword>
<dbReference type="SFLD" id="SFLDS00029">
    <property type="entry name" value="Radical_SAM"/>
    <property type="match status" value="1"/>
</dbReference>
<comment type="subcellular location">
    <subcellularLocation>
        <location evidence="11">Cytoplasm</location>
    </subcellularLocation>
</comment>
<comment type="function">
    <text evidence="9 11">Catalyzes the transfer of endogenously produced octanoic acid from octanoyl-acyl-carrier-protein onto the lipoyl domains of lipoate-dependent enzymes. Lipoyl-ACP can also act as a substrate although octanoyl-ACP is likely to be the physiological substrate.</text>
</comment>
<comment type="catalytic activity">
    <reaction evidence="10 12">
        <text>[[Fe-S] cluster scaffold protein carrying a second [4Fe-4S](2+) cluster] + N(6)-octanoyl-L-lysyl-[protein] + 2 oxidized [2Fe-2S]-[ferredoxin] + 2 S-adenosyl-L-methionine + 4 H(+) = [[Fe-S] cluster scaffold protein] + N(6)-[(R)-dihydrolipoyl]-L-lysyl-[protein] + 4 Fe(3+) + 2 hydrogen sulfide + 2 5'-deoxyadenosine + 2 L-methionine + 2 reduced [2Fe-2S]-[ferredoxin]</text>
        <dbReference type="Rhea" id="RHEA:16585"/>
        <dbReference type="Rhea" id="RHEA-COMP:9928"/>
        <dbReference type="Rhea" id="RHEA-COMP:10000"/>
        <dbReference type="Rhea" id="RHEA-COMP:10001"/>
        <dbReference type="Rhea" id="RHEA-COMP:10475"/>
        <dbReference type="Rhea" id="RHEA-COMP:14568"/>
        <dbReference type="Rhea" id="RHEA-COMP:14569"/>
        <dbReference type="ChEBI" id="CHEBI:15378"/>
        <dbReference type="ChEBI" id="CHEBI:17319"/>
        <dbReference type="ChEBI" id="CHEBI:29034"/>
        <dbReference type="ChEBI" id="CHEBI:29919"/>
        <dbReference type="ChEBI" id="CHEBI:33722"/>
        <dbReference type="ChEBI" id="CHEBI:33737"/>
        <dbReference type="ChEBI" id="CHEBI:33738"/>
        <dbReference type="ChEBI" id="CHEBI:57844"/>
        <dbReference type="ChEBI" id="CHEBI:59789"/>
        <dbReference type="ChEBI" id="CHEBI:78809"/>
        <dbReference type="ChEBI" id="CHEBI:83100"/>
        <dbReference type="EC" id="2.8.1.8"/>
    </reaction>
</comment>
<dbReference type="NCBIfam" id="TIGR00214">
    <property type="entry name" value="lipB"/>
    <property type="match status" value="1"/>
</dbReference>
<keyword evidence="2 12" id="KW-0004">4Fe-4S</keyword>
<dbReference type="Gene3D" id="3.30.930.10">
    <property type="entry name" value="Bira Bifunctional Protein, Domain 2"/>
    <property type="match status" value="1"/>
</dbReference>
<keyword evidence="5 12" id="KW-0479">Metal-binding</keyword>
<dbReference type="HAMAP" id="MF_00013">
    <property type="entry name" value="LipB"/>
    <property type="match status" value="1"/>
</dbReference>
<dbReference type="HAMAP" id="MF_00206">
    <property type="entry name" value="Lipoyl_synth"/>
    <property type="match status" value="1"/>
</dbReference>
<dbReference type="EMBL" id="CP002085">
    <property type="protein sequence ID" value="ADK86335.1"/>
    <property type="molecule type" value="Genomic_DNA"/>
</dbReference>
<comment type="miscellaneous">
    <text evidence="11">In the reaction, the free carboxyl group of octanoic acid is attached via an amide linkage to the epsilon-amino group of a specific lysine residue of lipoyl domains of lipoate-dependent enzymes.</text>
</comment>
<comment type="pathway">
    <text evidence="12">Protein modification; protein lipoylation via endogenous pathway; protein N(6)-(lipoyl)lysine from octanoyl-[acyl-carrier-protein]: step 2/2.</text>
</comment>
<sequence>MTSGAAQKLVVEDWGLLAYDQAARRQDELARQRARGLAADRLVFVEHPPTVTLGRGGGPADLRLGPELLAARGVALAHSDRGGLATFHGPGQLVAYPIVELQERDLHLYVNRLLEAAAEVARAFGLEPERDPDQPGLWLAGRKLASLGVAVSRWVTRHGVAINVNNDLAGFDLIVPCGRPGQVVTSLAQELGRPVDLARAKDVFAQAFSRALGFAAPPLGMGRKPPWLRKRYHGQTAIEQMEGRLERLHLATVCQSAHCPNLGECFNRGTATFMILGRQCTRGCRFCAVDHGPTSPPDPDEPQRLAQAAADMGLRHVVVTSVTRDDLADGGAAHFAATIAALRARLPQATVEVLTPDFLGQGAAIDAVCQARPDVYNHNVETVPRLYPAVRPQADYARSLAVLARAAAQGLAAKSGLMLGLGETDAELRAVLADLLAAGCRCLTLGQYLAPSAKHAPVMRFVPPFEFDHWAAVARRMGFDQVAAGPLVRSSYLADQMLVAPRHGEGRR</sequence>
<keyword evidence="4 12" id="KW-0949">S-adenosyl-L-methionine</keyword>
<evidence type="ECO:0000256" key="7">
    <source>
        <dbReference type="ARBA" id="ARBA00023014"/>
    </source>
</evidence>
<dbReference type="InterPro" id="IPR013785">
    <property type="entry name" value="Aldolase_TIM"/>
</dbReference>
<dbReference type="NCBIfam" id="NF004019">
    <property type="entry name" value="PRK05481.1"/>
    <property type="match status" value="1"/>
</dbReference>
<name>E1QKX6_DESB2</name>
<feature type="binding site" evidence="12">
    <location>
        <position position="287"/>
    </location>
    <ligand>
        <name>[4Fe-4S] cluster</name>
        <dbReference type="ChEBI" id="CHEBI:49883"/>
        <label>2</label>
        <note>4Fe-4S-S-AdoMet</note>
    </ligand>
</feature>
<evidence type="ECO:0000256" key="2">
    <source>
        <dbReference type="ARBA" id="ARBA00022485"/>
    </source>
</evidence>
<dbReference type="CDD" id="cd01335">
    <property type="entry name" value="Radical_SAM"/>
    <property type="match status" value="1"/>
</dbReference>
<dbReference type="EC" id="2.8.1.8" evidence="12"/>
<evidence type="ECO:0000259" key="14">
    <source>
        <dbReference type="PROSITE" id="PS51918"/>
    </source>
</evidence>
<evidence type="ECO:0000256" key="11">
    <source>
        <dbReference type="HAMAP-Rule" id="MF_00013"/>
    </source>
</evidence>
<dbReference type="InterPro" id="IPR058240">
    <property type="entry name" value="rSAM_sf"/>
</dbReference>
<dbReference type="SFLD" id="SFLDF00271">
    <property type="entry name" value="lipoyl_synthase"/>
    <property type="match status" value="1"/>
</dbReference>
<feature type="binding site" evidence="12">
    <location>
        <position position="284"/>
    </location>
    <ligand>
        <name>[4Fe-4S] cluster</name>
        <dbReference type="ChEBI" id="CHEBI:49883"/>
        <label>2</label>
        <note>4Fe-4S-S-AdoMet</note>
    </ligand>
</feature>
<dbReference type="CDD" id="cd16444">
    <property type="entry name" value="LipB"/>
    <property type="match status" value="1"/>
</dbReference>
<evidence type="ECO:0000256" key="1">
    <source>
        <dbReference type="ARBA" id="ARBA00004821"/>
    </source>
</evidence>
<dbReference type="PROSITE" id="PS51733">
    <property type="entry name" value="BPL_LPL_CATALYTIC"/>
    <property type="match status" value="1"/>
</dbReference>
<comment type="cofactor">
    <cofactor evidence="12">
        <name>[4Fe-4S] cluster</name>
        <dbReference type="ChEBI" id="CHEBI:49883"/>
    </cofactor>
    <text evidence="12">Binds 2 [4Fe-4S] clusters per subunit. One cluster is coordinated with 3 cysteines and an exchangeable S-adenosyl-L-methionine.</text>
</comment>
<dbReference type="eggNOG" id="COG0320">
    <property type="taxonomic scope" value="Bacteria"/>
</dbReference>
<dbReference type="InterPro" id="IPR045864">
    <property type="entry name" value="aa-tRNA-synth_II/BPL/LPL"/>
</dbReference>
<feature type="binding site" evidence="11">
    <location>
        <begin position="159"/>
        <end position="161"/>
    </location>
    <ligand>
        <name>substrate</name>
    </ligand>
</feature>
<dbReference type="InterPro" id="IPR006638">
    <property type="entry name" value="Elp3/MiaA/NifB-like_rSAM"/>
</dbReference>
<gene>
    <name evidence="11" type="primary">lipB</name>
    <name evidence="12" type="synonym">lipA</name>
    <name evidence="15" type="ordered locus">Deba_2982</name>
</gene>
<evidence type="ECO:0000313" key="16">
    <source>
        <dbReference type="Proteomes" id="UP000009047"/>
    </source>
</evidence>
<dbReference type="PROSITE" id="PS51918">
    <property type="entry name" value="RADICAL_SAM"/>
    <property type="match status" value="1"/>
</dbReference>
<proteinExistence type="inferred from homology"/>
<dbReference type="UniPathway" id="UPA00538">
    <property type="reaction ID" value="UER00592"/>
</dbReference>
<comment type="function">
    <text evidence="12">Catalyzes the radical-mediated insertion of two sulfur atoms into the C-6 and C-8 positions of the octanoyl moiety bound to the lipoyl domains of lipoate-dependent enzymes, thereby converting the octanoylated domains into lipoylated derivatives.</text>
</comment>
<feature type="domain" description="Radical SAM core" evidence="14">
    <location>
        <begin position="266"/>
        <end position="480"/>
    </location>
</feature>
<dbReference type="InterPro" id="IPR004143">
    <property type="entry name" value="BPL_LPL_catalytic"/>
</dbReference>
<evidence type="ECO:0000256" key="10">
    <source>
        <dbReference type="ARBA" id="ARBA00047326"/>
    </source>
</evidence>
<dbReference type="InterPro" id="IPR020605">
    <property type="entry name" value="Octanoyltransferase_CS"/>
</dbReference>
<reference evidence="15 16" key="1">
    <citation type="journal article" date="2010" name="Stand. Genomic Sci.">
        <title>Complete genome sequence of Desulfarculus baarsii type strain (2st14).</title>
        <authorList>
            <person name="Sun H."/>
            <person name="Spring S."/>
            <person name="Lapidus A."/>
            <person name="Davenport K."/>
            <person name="Del Rio T.G."/>
            <person name="Tice H."/>
            <person name="Nolan M."/>
            <person name="Copeland A."/>
            <person name="Cheng J.F."/>
            <person name="Lucas S."/>
            <person name="Tapia R."/>
            <person name="Goodwin L."/>
            <person name="Pitluck S."/>
            <person name="Ivanova N."/>
            <person name="Pagani I."/>
            <person name="Mavromatis K."/>
            <person name="Ovchinnikova G."/>
            <person name="Pati A."/>
            <person name="Chen A."/>
            <person name="Palaniappan K."/>
            <person name="Hauser L."/>
            <person name="Chang Y.J."/>
            <person name="Jeffries C.D."/>
            <person name="Detter J.C."/>
            <person name="Han C."/>
            <person name="Rohde M."/>
            <person name="Brambilla E."/>
            <person name="Goker M."/>
            <person name="Woyke T."/>
            <person name="Bristow J."/>
            <person name="Eisen J.A."/>
            <person name="Markowitz V."/>
            <person name="Hugenholtz P."/>
            <person name="Kyrpides N.C."/>
            <person name="Klenk H.P."/>
            <person name="Land M."/>
        </authorList>
    </citation>
    <scope>NUCLEOTIDE SEQUENCE [LARGE SCALE GENOMIC DNA]</scope>
    <source>
        <strain evidence="16">ATCC 33931 / DSM 2075 / LMG 7858 / VKM B-1802 / 2st14</strain>
    </source>
</reference>
<dbReference type="HOGENOM" id="CLU_033144_5_1_7"/>
<evidence type="ECO:0000256" key="3">
    <source>
        <dbReference type="ARBA" id="ARBA00022679"/>
    </source>
</evidence>
<dbReference type="PANTHER" id="PTHR10949:SF0">
    <property type="entry name" value="LIPOYL SYNTHASE, MITOCHONDRIAL"/>
    <property type="match status" value="1"/>
</dbReference>
<comment type="similarity">
    <text evidence="12">Belongs to the radical SAM superfamily. Lipoyl synthase family.</text>
</comment>
<dbReference type="Pfam" id="PF21948">
    <property type="entry name" value="LplA-B_cat"/>
    <property type="match status" value="1"/>
</dbReference>
<keyword evidence="6 12" id="KW-0408">Iron</keyword>
<dbReference type="GO" id="GO:0051539">
    <property type="term" value="F:4 iron, 4 sulfur cluster binding"/>
    <property type="evidence" value="ECO:0007669"/>
    <property type="project" value="UniProtKB-UniRule"/>
</dbReference>
<feature type="active site" description="Acyl-thioester intermediate" evidence="11">
    <location>
        <position position="177"/>
    </location>
</feature>
<dbReference type="GO" id="GO:0016992">
    <property type="term" value="F:lipoate synthase activity"/>
    <property type="evidence" value="ECO:0007669"/>
    <property type="project" value="UniProtKB-UniRule"/>
</dbReference>
<accession>E1QKX6</accession>
<feature type="binding site" evidence="12">
    <location>
        <position position="280"/>
    </location>
    <ligand>
        <name>[4Fe-4S] cluster</name>
        <dbReference type="ChEBI" id="CHEBI:49883"/>
        <label>2</label>
        <note>4Fe-4S-S-AdoMet</note>
    </ligand>
</feature>
<evidence type="ECO:0000259" key="13">
    <source>
        <dbReference type="PROSITE" id="PS51733"/>
    </source>
</evidence>
<evidence type="ECO:0000256" key="5">
    <source>
        <dbReference type="ARBA" id="ARBA00022723"/>
    </source>
</evidence>
<comment type="pathway">
    <text evidence="1 11">Protein modification; protein lipoylation via endogenous pathway; protein N(6)-(lipoyl)lysine from octanoyl-[acyl-carrier-protein]: step 1/2.</text>
</comment>
<dbReference type="GO" id="GO:0046872">
    <property type="term" value="F:metal ion binding"/>
    <property type="evidence" value="ECO:0007669"/>
    <property type="project" value="UniProtKB-KW"/>
</dbReference>
<dbReference type="InterPro" id="IPR003698">
    <property type="entry name" value="Lipoyl_synth"/>
</dbReference>
<evidence type="ECO:0000313" key="15">
    <source>
        <dbReference type="EMBL" id="ADK86335.1"/>
    </source>
</evidence>
<evidence type="ECO:0000256" key="12">
    <source>
        <dbReference type="HAMAP-Rule" id="MF_00206"/>
    </source>
</evidence>
<dbReference type="GO" id="GO:0009249">
    <property type="term" value="P:protein lipoylation"/>
    <property type="evidence" value="ECO:0007669"/>
    <property type="project" value="UniProtKB-UniRule"/>
</dbReference>
<dbReference type="Proteomes" id="UP000009047">
    <property type="component" value="Chromosome"/>
</dbReference>
<dbReference type="NCBIfam" id="TIGR00510">
    <property type="entry name" value="lipA"/>
    <property type="match status" value="1"/>
</dbReference>
<feature type="binding site" evidence="12">
    <location>
        <position position="254"/>
    </location>
    <ligand>
        <name>[4Fe-4S] cluster</name>
        <dbReference type="ChEBI" id="CHEBI:49883"/>
        <label>1</label>
    </ligand>
</feature>
<feature type="binding site" evidence="12">
    <location>
        <position position="259"/>
    </location>
    <ligand>
        <name>[4Fe-4S] cluster</name>
        <dbReference type="ChEBI" id="CHEBI:49883"/>
        <label>1</label>
    </ligand>
</feature>
<dbReference type="NCBIfam" id="NF009544">
    <property type="entry name" value="PRK12928.1"/>
    <property type="match status" value="1"/>
</dbReference>
<dbReference type="PROSITE" id="PS01313">
    <property type="entry name" value="LIPB"/>
    <property type="match status" value="1"/>
</dbReference>
<feature type="binding site" evidence="12">
    <location>
        <position position="491"/>
    </location>
    <ligand>
        <name>[4Fe-4S] cluster</name>
        <dbReference type="ChEBI" id="CHEBI:49883"/>
        <label>1</label>
    </ligand>
</feature>